<evidence type="ECO:0000256" key="3">
    <source>
        <dbReference type="ARBA" id="ARBA00022723"/>
    </source>
</evidence>
<sequence length="279" mass="32262">MQEQVNIMVTLDSAYLPPLQVMLTSLRQNNLSLNIKVWLIHTDIPEKQLVELEQFLQQLKMSLTSIKIPADLFKDAPTVERYPKEMYYRLVCGDILPKEVNRVIYLDPDILVINSLEPLWQLDLADNIFAAAVHSGLTNISEGINNIRLGIDHGYYNSGVLLIDVEKARQLIHLNDIYQTIDQHGKWLLLPDQDVMNYLYGKVTKEIPEEIWNYDTRQAAAYLTRSLGKANTHWVAENTVVLHYCGKPKPWDSNSNNRFTLLYAHYQQLTKRIAMRIAK</sequence>
<dbReference type="SUPFAM" id="SSF53448">
    <property type="entry name" value="Nucleotide-diphospho-sugar transferases"/>
    <property type="match status" value="1"/>
</dbReference>
<dbReference type="RefSeq" id="WP_057755766.1">
    <property type="nucleotide sequence ID" value="NZ_AYYK01000004.1"/>
</dbReference>
<dbReference type="InterPro" id="IPR029044">
    <property type="entry name" value="Nucleotide-diphossugar_trans"/>
</dbReference>
<protein>
    <submittedName>
        <fullName evidence="4">Uncharacterized protein</fullName>
    </submittedName>
</protein>
<evidence type="ECO:0000313" key="4">
    <source>
        <dbReference type="EMBL" id="KRM79458.1"/>
    </source>
</evidence>
<evidence type="ECO:0000313" key="5">
    <source>
        <dbReference type="Proteomes" id="UP000051813"/>
    </source>
</evidence>
<dbReference type="Gene3D" id="3.90.550.10">
    <property type="entry name" value="Spore Coat Polysaccharide Biosynthesis Protein SpsA, Chain A"/>
    <property type="match status" value="1"/>
</dbReference>
<dbReference type="Pfam" id="PF01501">
    <property type="entry name" value="Glyco_transf_8"/>
    <property type="match status" value="1"/>
</dbReference>
<organism evidence="4 5">
    <name type="scientific">Lapidilactobacillus dextrinicus DSM 20335</name>
    <dbReference type="NCBI Taxonomy" id="1423738"/>
    <lineage>
        <taxon>Bacteria</taxon>
        <taxon>Bacillati</taxon>
        <taxon>Bacillota</taxon>
        <taxon>Bacilli</taxon>
        <taxon>Lactobacillales</taxon>
        <taxon>Lactobacillaceae</taxon>
        <taxon>Lapidilactobacillus</taxon>
    </lineage>
</organism>
<dbReference type="PANTHER" id="PTHR13778">
    <property type="entry name" value="GLYCOSYLTRANSFERASE 8 DOMAIN-CONTAINING PROTEIN"/>
    <property type="match status" value="1"/>
</dbReference>
<evidence type="ECO:0000256" key="1">
    <source>
        <dbReference type="ARBA" id="ARBA00022676"/>
    </source>
</evidence>
<keyword evidence="5" id="KW-1185">Reference proteome</keyword>
<reference evidence="4 5" key="1">
    <citation type="journal article" date="2015" name="Genome Announc.">
        <title>Expanding the biotechnology potential of lactobacilli through comparative genomics of 213 strains and associated genera.</title>
        <authorList>
            <person name="Sun Z."/>
            <person name="Harris H.M."/>
            <person name="McCann A."/>
            <person name="Guo C."/>
            <person name="Argimon S."/>
            <person name="Zhang W."/>
            <person name="Yang X."/>
            <person name="Jeffery I.B."/>
            <person name="Cooney J.C."/>
            <person name="Kagawa T.F."/>
            <person name="Liu W."/>
            <person name="Song Y."/>
            <person name="Salvetti E."/>
            <person name="Wrobel A."/>
            <person name="Rasinkangas P."/>
            <person name="Parkhill J."/>
            <person name="Rea M.C."/>
            <person name="O'Sullivan O."/>
            <person name="Ritari J."/>
            <person name="Douillard F.P."/>
            <person name="Paul Ross R."/>
            <person name="Yang R."/>
            <person name="Briner A.E."/>
            <person name="Felis G.E."/>
            <person name="de Vos W.M."/>
            <person name="Barrangou R."/>
            <person name="Klaenhammer T.R."/>
            <person name="Caufield P.W."/>
            <person name="Cui Y."/>
            <person name="Zhang H."/>
            <person name="O'Toole P.W."/>
        </authorList>
    </citation>
    <scope>NUCLEOTIDE SEQUENCE [LARGE SCALE GENOMIC DNA]</scope>
    <source>
        <strain evidence="4 5">DSM 20335</strain>
    </source>
</reference>
<accession>A0A0R2BLL8</accession>
<dbReference type="PATRIC" id="fig|1423738.3.peg.1661"/>
<keyword evidence="3" id="KW-0479">Metal-binding</keyword>
<dbReference type="InterPro" id="IPR050748">
    <property type="entry name" value="Glycosyltrans_8_dom-fam"/>
</dbReference>
<dbReference type="GO" id="GO:0016757">
    <property type="term" value="F:glycosyltransferase activity"/>
    <property type="evidence" value="ECO:0007669"/>
    <property type="project" value="UniProtKB-KW"/>
</dbReference>
<dbReference type="STRING" id="1423738.FC84_GL001637"/>
<evidence type="ECO:0000256" key="2">
    <source>
        <dbReference type="ARBA" id="ARBA00022679"/>
    </source>
</evidence>
<gene>
    <name evidence="4" type="ORF">FC84_GL001637</name>
</gene>
<keyword evidence="2" id="KW-0808">Transferase</keyword>
<dbReference type="OrthoDB" id="5672604at2"/>
<dbReference type="AlphaFoldDB" id="A0A0R2BLL8"/>
<dbReference type="GO" id="GO:0046872">
    <property type="term" value="F:metal ion binding"/>
    <property type="evidence" value="ECO:0007669"/>
    <property type="project" value="UniProtKB-KW"/>
</dbReference>
<dbReference type="EMBL" id="AYYK01000004">
    <property type="protein sequence ID" value="KRM79458.1"/>
    <property type="molecule type" value="Genomic_DNA"/>
</dbReference>
<dbReference type="Proteomes" id="UP000051813">
    <property type="component" value="Unassembled WGS sequence"/>
</dbReference>
<dbReference type="CDD" id="cd04194">
    <property type="entry name" value="GT8_A4GalT_like"/>
    <property type="match status" value="1"/>
</dbReference>
<name>A0A0R2BLL8_9LACO</name>
<dbReference type="PANTHER" id="PTHR13778:SF47">
    <property type="entry name" value="LIPOPOLYSACCHARIDE 1,3-GALACTOSYLTRANSFERASE"/>
    <property type="match status" value="1"/>
</dbReference>
<dbReference type="InterPro" id="IPR002495">
    <property type="entry name" value="Glyco_trans_8"/>
</dbReference>
<proteinExistence type="predicted"/>
<keyword evidence="1" id="KW-0328">Glycosyltransferase</keyword>
<comment type="caution">
    <text evidence="4">The sequence shown here is derived from an EMBL/GenBank/DDBJ whole genome shotgun (WGS) entry which is preliminary data.</text>
</comment>